<feature type="signal peptide" evidence="1">
    <location>
        <begin position="1"/>
        <end position="23"/>
    </location>
</feature>
<keyword evidence="1" id="KW-0732">Signal</keyword>
<name>A0A8J3M9W3_9RHOB</name>
<reference evidence="2" key="1">
    <citation type="journal article" date="2014" name="Int. J. Syst. Evol. Microbiol.">
        <title>Complete genome sequence of Corynebacterium casei LMG S-19264T (=DSM 44701T), isolated from a smear-ripened cheese.</title>
        <authorList>
            <consortium name="US DOE Joint Genome Institute (JGI-PGF)"/>
            <person name="Walter F."/>
            <person name="Albersmeier A."/>
            <person name="Kalinowski J."/>
            <person name="Ruckert C."/>
        </authorList>
    </citation>
    <scope>NUCLEOTIDE SEQUENCE</scope>
    <source>
        <strain evidence="2">KCTC 42650</strain>
    </source>
</reference>
<evidence type="ECO:0000313" key="2">
    <source>
        <dbReference type="EMBL" id="GHF52486.1"/>
    </source>
</evidence>
<accession>A0A8J3M9W3</accession>
<keyword evidence="3" id="KW-1185">Reference proteome</keyword>
<organism evidence="2 3">
    <name type="scientific">Seohaeicola zhoushanensis</name>
    <dbReference type="NCBI Taxonomy" id="1569283"/>
    <lineage>
        <taxon>Bacteria</taxon>
        <taxon>Pseudomonadati</taxon>
        <taxon>Pseudomonadota</taxon>
        <taxon>Alphaproteobacteria</taxon>
        <taxon>Rhodobacterales</taxon>
        <taxon>Roseobacteraceae</taxon>
        <taxon>Seohaeicola</taxon>
    </lineage>
</organism>
<feature type="chain" id="PRO_5035249196" description="YHS domain-containing protein" evidence="1">
    <location>
        <begin position="24"/>
        <end position="160"/>
    </location>
</feature>
<dbReference type="EMBL" id="BNCJ01000006">
    <property type="protein sequence ID" value="GHF52486.1"/>
    <property type="molecule type" value="Genomic_DNA"/>
</dbReference>
<comment type="caution">
    <text evidence="2">The sequence shown here is derived from an EMBL/GenBank/DDBJ whole genome shotgun (WGS) entry which is preliminary data.</text>
</comment>
<dbReference type="NCBIfam" id="NF041384">
    <property type="entry name" value="YHS_seleno_dom"/>
    <property type="match status" value="1"/>
</dbReference>
<sequence length="160" mass="17227">MKTLLSLSALTIAAALSFSPAFAADEYNVSNGITLTGNPLGLHGVDPVSMFASEAPGIGDAVHTVAHDGVDYYFASEETKKRFEADPASFLPQFGGFCAFGVYKGKKLDGDVRYADIVDGKLYLFVNAAIFAEYLKNREEVISVAYDNWPGIRTTAVEDL</sequence>
<reference evidence="2" key="2">
    <citation type="submission" date="2020-09" db="EMBL/GenBank/DDBJ databases">
        <authorList>
            <person name="Sun Q."/>
            <person name="Kim S."/>
        </authorList>
    </citation>
    <scope>NUCLEOTIDE SEQUENCE</scope>
    <source>
        <strain evidence="2">KCTC 42650</strain>
    </source>
</reference>
<protein>
    <recommendedName>
        <fullName evidence="4">YHS domain-containing protein</fullName>
    </recommendedName>
</protein>
<dbReference type="RefSeq" id="WP_189680436.1">
    <property type="nucleotide sequence ID" value="NZ_BNCJ01000006.1"/>
</dbReference>
<proteinExistence type="predicted"/>
<gene>
    <name evidence="2" type="ORF">GCM10017056_25050</name>
</gene>
<evidence type="ECO:0008006" key="4">
    <source>
        <dbReference type="Google" id="ProtNLM"/>
    </source>
</evidence>
<dbReference type="AlphaFoldDB" id="A0A8J3M9W3"/>
<dbReference type="Proteomes" id="UP000626220">
    <property type="component" value="Unassembled WGS sequence"/>
</dbReference>
<evidence type="ECO:0000313" key="3">
    <source>
        <dbReference type="Proteomes" id="UP000626220"/>
    </source>
</evidence>
<evidence type="ECO:0000256" key="1">
    <source>
        <dbReference type="SAM" id="SignalP"/>
    </source>
</evidence>